<sequence>MTENRENELIEKIINIELLNGLNELYVEDIPLWHIIRYRMRGYYFLRNGINDISSGSRSKFKLENIRYFFISFFQFIRLFFIKVNPKVCFFGFTRLESVNGFYIDKFIDPIISEIQIKESDFLYFNNQYREHSIPRNNEHGIIYTDFINLFSLLVGVFVLPYLYMRNRLVYMKVIKVTQKYISDSNKIILYLLLKSSTIFVQKKIYAIIFKKLNIRSIVGVSRVTFIPQSLAAKQLKIKVIEIQHGITQGLTNLYSGYNNLVVDPDFFCTFGNFCPSTVFGIDQSKVINVGWAFKDYIKRSSQSIQKSDAVLVISEPEISEKLLNFIVALSRKFPDVYFHIRRHPQELFNALQLKILKENSHIIDVSSKQCSQIAILPYNFVIGENSSVLYESLSLGKKVGRINCNGLNAIGYDATNSDGFYYINDIEDFSHFMDAAVINTGKLQIYSDFNSNLFNSLIS</sequence>
<keyword evidence="1" id="KW-0812">Transmembrane</keyword>
<keyword evidence="3" id="KW-1185">Reference proteome</keyword>
<dbReference type="GeneID" id="92713095"/>
<keyword evidence="1" id="KW-0472">Membrane</keyword>
<dbReference type="AlphaFoldDB" id="A0A1M6HJX9"/>
<evidence type="ECO:0000313" key="3">
    <source>
        <dbReference type="Proteomes" id="UP000184192"/>
    </source>
</evidence>
<organism evidence="2 3">
    <name type="scientific">Bacteroides stercorirosoris</name>
    <dbReference type="NCBI Taxonomy" id="871324"/>
    <lineage>
        <taxon>Bacteria</taxon>
        <taxon>Pseudomonadati</taxon>
        <taxon>Bacteroidota</taxon>
        <taxon>Bacteroidia</taxon>
        <taxon>Bacteroidales</taxon>
        <taxon>Bacteroidaceae</taxon>
        <taxon>Bacteroides</taxon>
    </lineage>
</organism>
<keyword evidence="1" id="KW-1133">Transmembrane helix</keyword>
<accession>A0A1M6HJX9</accession>
<evidence type="ECO:0000313" key="2">
    <source>
        <dbReference type="EMBL" id="SHJ22504.1"/>
    </source>
</evidence>
<dbReference type="SUPFAM" id="SSF53756">
    <property type="entry name" value="UDP-Glycosyltransferase/glycogen phosphorylase"/>
    <property type="match status" value="1"/>
</dbReference>
<feature type="transmembrane region" description="Helical" evidence="1">
    <location>
        <begin position="142"/>
        <end position="164"/>
    </location>
</feature>
<proteinExistence type="predicted"/>
<dbReference type="Proteomes" id="UP000184192">
    <property type="component" value="Unassembled WGS sequence"/>
</dbReference>
<dbReference type="EMBL" id="FQZN01000018">
    <property type="protein sequence ID" value="SHJ22504.1"/>
    <property type="molecule type" value="Genomic_DNA"/>
</dbReference>
<feature type="transmembrane region" description="Helical" evidence="1">
    <location>
        <begin position="66"/>
        <end position="84"/>
    </location>
</feature>
<gene>
    <name evidence="2" type="ORF">SAMN05444350_118111</name>
</gene>
<evidence type="ECO:0008006" key="4">
    <source>
        <dbReference type="Google" id="ProtNLM"/>
    </source>
</evidence>
<name>A0A1M6HJX9_9BACE</name>
<evidence type="ECO:0000256" key="1">
    <source>
        <dbReference type="SAM" id="Phobius"/>
    </source>
</evidence>
<dbReference type="RefSeq" id="WP_073314072.1">
    <property type="nucleotide sequence ID" value="NZ_FQZN01000018.1"/>
</dbReference>
<reference evidence="3" key="1">
    <citation type="submission" date="2016-11" db="EMBL/GenBank/DDBJ databases">
        <authorList>
            <person name="Varghese N."/>
            <person name="Submissions S."/>
        </authorList>
    </citation>
    <scope>NUCLEOTIDE SEQUENCE [LARGE SCALE GENOMIC DNA]</scope>
    <source>
        <strain evidence="3">DSM 26884</strain>
    </source>
</reference>
<protein>
    <recommendedName>
        <fullName evidence="4">Capsule polysaccharide biosynthesis protein</fullName>
    </recommendedName>
</protein>